<keyword evidence="7" id="KW-0520">NAD</keyword>
<evidence type="ECO:0000256" key="1">
    <source>
        <dbReference type="ARBA" id="ARBA00004790"/>
    </source>
</evidence>
<dbReference type="GO" id="GO:0005634">
    <property type="term" value="C:nucleus"/>
    <property type="evidence" value="ECO:0007669"/>
    <property type="project" value="TreeGrafter"/>
</dbReference>
<keyword evidence="4" id="KW-0548">Nucleotidyltransferase</keyword>
<evidence type="ECO:0000313" key="10">
    <source>
        <dbReference type="EMBL" id="CDS11235.1"/>
    </source>
</evidence>
<proteinExistence type="predicted"/>
<dbReference type="GO" id="GO:0016887">
    <property type="term" value="F:ATP hydrolysis activity"/>
    <property type="evidence" value="ECO:0007669"/>
    <property type="project" value="TreeGrafter"/>
</dbReference>
<keyword evidence="6" id="KW-0067">ATP-binding</keyword>
<dbReference type="UniPathway" id="UPA00253">
    <property type="reaction ID" value="UER00600"/>
</dbReference>
<feature type="domain" description="Cytidyltransferase-like" evidence="9">
    <location>
        <begin position="29"/>
        <end position="204"/>
    </location>
</feature>
<reference evidence="10" key="1">
    <citation type="journal article" date="2014" name="Genome Announc.">
        <title>De novo whole-genome sequence and genome annotation of Lichtheimia ramosa.</title>
        <authorList>
            <person name="Linde J."/>
            <person name="Schwartze V."/>
            <person name="Binder U."/>
            <person name="Lass-Florl C."/>
            <person name="Voigt K."/>
            <person name="Horn F."/>
        </authorList>
    </citation>
    <scope>NUCLEOTIDE SEQUENCE</scope>
    <source>
        <strain evidence="10">JMRC FSU:6197</strain>
    </source>
</reference>
<keyword evidence="2" id="KW-0662">Pyridine nucleotide biosynthesis</keyword>
<evidence type="ECO:0000256" key="2">
    <source>
        <dbReference type="ARBA" id="ARBA00022642"/>
    </source>
</evidence>
<protein>
    <recommendedName>
        <fullName evidence="9">Cytidyltransferase-like domain-containing protein</fullName>
    </recommendedName>
</protein>
<evidence type="ECO:0000256" key="4">
    <source>
        <dbReference type="ARBA" id="ARBA00022695"/>
    </source>
</evidence>
<dbReference type="GO" id="GO:0000309">
    <property type="term" value="F:nicotinamide-nucleotide adenylyltransferase activity"/>
    <property type="evidence" value="ECO:0007669"/>
    <property type="project" value="UniProtKB-EC"/>
</dbReference>
<evidence type="ECO:0000256" key="3">
    <source>
        <dbReference type="ARBA" id="ARBA00022679"/>
    </source>
</evidence>
<name>A0A077WVA9_9FUNG</name>
<gene>
    <name evidence="10" type="ORF">LRAMOSA03498</name>
</gene>
<dbReference type="GO" id="GO:0009435">
    <property type="term" value="P:NAD+ biosynthetic process"/>
    <property type="evidence" value="ECO:0007669"/>
    <property type="project" value="UniProtKB-UniPathway"/>
</dbReference>
<organism evidence="10">
    <name type="scientific">Lichtheimia ramosa</name>
    <dbReference type="NCBI Taxonomy" id="688394"/>
    <lineage>
        <taxon>Eukaryota</taxon>
        <taxon>Fungi</taxon>
        <taxon>Fungi incertae sedis</taxon>
        <taxon>Mucoromycota</taxon>
        <taxon>Mucoromycotina</taxon>
        <taxon>Mucoromycetes</taxon>
        <taxon>Mucorales</taxon>
        <taxon>Lichtheimiaceae</taxon>
        <taxon>Lichtheimia</taxon>
    </lineage>
</organism>
<comment type="catalytic activity">
    <reaction evidence="8">
        <text>beta-nicotinamide D-ribonucleotide + ATP + H(+) = diphosphate + NAD(+)</text>
        <dbReference type="Rhea" id="RHEA:21360"/>
        <dbReference type="ChEBI" id="CHEBI:14649"/>
        <dbReference type="ChEBI" id="CHEBI:15378"/>
        <dbReference type="ChEBI" id="CHEBI:30616"/>
        <dbReference type="ChEBI" id="CHEBI:33019"/>
        <dbReference type="ChEBI" id="CHEBI:57540"/>
        <dbReference type="EC" id="2.7.7.1"/>
    </reaction>
</comment>
<evidence type="ECO:0000256" key="6">
    <source>
        <dbReference type="ARBA" id="ARBA00022840"/>
    </source>
</evidence>
<dbReference type="SUPFAM" id="SSF52374">
    <property type="entry name" value="Nucleotidylyl transferase"/>
    <property type="match status" value="1"/>
</dbReference>
<evidence type="ECO:0000256" key="5">
    <source>
        <dbReference type="ARBA" id="ARBA00022741"/>
    </source>
</evidence>
<dbReference type="AlphaFoldDB" id="A0A077WVA9"/>
<dbReference type="CDD" id="cd02165">
    <property type="entry name" value="NMNAT"/>
    <property type="match status" value="1"/>
</dbReference>
<dbReference type="InterPro" id="IPR004821">
    <property type="entry name" value="Cyt_trans-like"/>
</dbReference>
<dbReference type="Gene3D" id="3.40.50.620">
    <property type="entry name" value="HUPs"/>
    <property type="match status" value="1"/>
</dbReference>
<evidence type="ECO:0000256" key="8">
    <source>
        <dbReference type="ARBA" id="ARBA00049001"/>
    </source>
</evidence>
<dbReference type="InterPro" id="IPR005248">
    <property type="entry name" value="NadD/NMNAT"/>
</dbReference>
<dbReference type="GO" id="GO:0005737">
    <property type="term" value="C:cytoplasm"/>
    <property type="evidence" value="ECO:0007669"/>
    <property type="project" value="TreeGrafter"/>
</dbReference>
<evidence type="ECO:0000256" key="7">
    <source>
        <dbReference type="ARBA" id="ARBA00023027"/>
    </source>
</evidence>
<evidence type="ECO:0000259" key="9">
    <source>
        <dbReference type="Pfam" id="PF01467"/>
    </source>
</evidence>
<sequence length="243" mass="27069">MATPIQGDLQVTFTSEGWQGAGQRMLVLDSSFNPPTRAHEALVHATVSHFGPEFFDSCLLLYTTRNVDKVNATGASTEERLAMMDLVARKLANDQQLATAVAVTPHGKFVDKTTTLVHQWPSCTPYFVLGYDTVIRFLDPKYYSPIPLNEALAPFFKHAQLVCADRPGYGDMDTFWQSCAYKDKMTRVMLSDPAIAQLSSTFARQQAKAECHDKDSDQGAPLDTIVDSDIADYIRKKQLYCSK</sequence>
<dbReference type="OrthoDB" id="5591297at2759"/>
<dbReference type="InterPro" id="IPR014729">
    <property type="entry name" value="Rossmann-like_a/b/a_fold"/>
</dbReference>
<dbReference type="PANTHER" id="PTHR31285:SF0">
    <property type="entry name" value="NICOTINAMIDE MONONUCLEOTIDE ADENYLYLTRANSFERASE"/>
    <property type="match status" value="1"/>
</dbReference>
<dbReference type="EMBL" id="LK023346">
    <property type="protein sequence ID" value="CDS11235.1"/>
    <property type="molecule type" value="Genomic_DNA"/>
</dbReference>
<dbReference type="PANTHER" id="PTHR31285">
    <property type="entry name" value="NICOTINAMIDE MONONUCLEOTIDE ADENYLYLTRANSFERASE"/>
    <property type="match status" value="1"/>
</dbReference>
<keyword evidence="3" id="KW-0808">Transferase</keyword>
<keyword evidence="5" id="KW-0547">Nucleotide-binding</keyword>
<accession>A0A077WVA9</accession>
<dbReference type="Pfam" id="PF01467">
    <property type="entry name" value="CTP_transf_like"/>
    <property type="match status" value="1"/>
</dbReference>
<dbReference type="GO" id="GO:0005524">
    <property type="term" value="F:ATP binding"/>
    <property type="evidence" value="ECO:0007669"/>
    <property type="project" value="UniProtKB-KW"/>
</dbReference>
<comment type="pathway">
    <text evidence="1">Cofactor biosynthesis; NAD(+) biosynthesis.</text>
</comment>